<dbReference type="EnsemblPlants" id="ORUFI12G08600.1">
    <property type="protein sequence ID" value="ORUFI12G08600.1"/>
    <property type="gene ID" value="ORUFI12G08600"/>
</dbReference>
<reference evidence="6" key="1">
    <citation type="submission" date="2013-06" db="EMBL/GenBank/DDBJ databases">
        <authorList>
            <person name="Zhao Q."/>
        </authorList>
    </citation>
    <scope>NUCLEOTIDE SEQUENCE</scope>
    <source>
        <strain evidence="6">cv. W1943</strain>
    </source>
</reference>
<name>A0A0E0RFN9_ORYRU</name>
<dbReference type="PANTHER" id="PTHR43349:SF4">
    <property type="entry name" value="PINORESINOL REDUCTASE 1-RELATED"/>
    <property type="match status" value="1"/>
</dbReference>
<evidence type="ECO:0000259" key="4">
    <source>
        <dbReference type="Pfam" id="PF05368"/>
    </source>
</evidence>
<dbReference type="AlphaFoldDB" id="A0A0E0RFN9"/>
<keyword evidence="6" id="KW-1185">Reference proteome</keyword>
<dbReference type="InterPro" id="IPR008030">
    <property type="entry name" value="NmrA-like"/>
</dbReference>
<evidence type="ECO:0000256" key="2">
    <source>
        <dbReference type="ARBA" id="ARBA00022857"/>
    </source>
</evidence>
<evidence type="ECO:0000313" key="5">
    <source>
        <dbReference type="EnsemblPlants" id="ORUFI12G08600.1"/>
    </source>
</evidence>
<proteinExistence type="inferred from homology"/>
<dbReference type="InterPro" id="IPR036291">
    <property type="entry name" value="NAD(P)-bd_dom_sf"/>
</dbReference>
<keyword evidence="2" id="KW-0521">NADP</keyword>
<organism evidence="5 6">
    <name type="scientific">Oryza rufipogon</name>
    <name type="common">Brownbeard rice</name>
    <name type="synonym">Asian wild rice</name>
    <dbReference type="NCBI Taxonomy" id="4529"/>
    <lineage>
        <taxon>Eukaryota</taxon>
        <taxon>Viridiplantae</taxon>
        <taxon>Streptophyta</taxon>
        <taxon>Embryophyta</taxon>
        <taxon>Tracheophyta</taxon>
        <taxon>Spermatophyta</taxon>
        <taxon>Magnoliopsida</taxon>
        <taxon>Liliopsida</taxon>
        <taxon>Poales</taxon>
        <taxon>Poaceae</taxon>
        <taxon>BOP clade</taxon>
        <taxon>Oryzoideae</taxon>
        <taxon>Oryzeae</taxon>
        <taxon>Oryzinae</taxon>
        <taxon>Oryza</taxon>
    </lineage>
</organism>
<dbReference type="CDD" id="cd05259">
    <property type="entry name" value="PCBER_SDR_a"/>
    <property type="match status" value="2"/>
</dbReference>
<dbReference type="eggNOG" id="ENOG502QQTV">
    <property type="taxonomic scope" value="Eukaryota"/>
</dbReference>
<dbReference type="GO" id="GO:0009807">
    <property type="term" value="P:lignan biosynthetic process"/>
    <property type="evidence" value="ECO:0007669"/>
    <property type="project" value="UniProtKB-ARBA"/>
</dbReference>
<dbReference type="Gramene" id="ORUFI12G08600.1">
    <property type="protein sequence ID" value="ORUFI12G08600.1"/>
    <property type="gene ID" value="ORUFI12G08600"/>
</dbReference>
<dbReference type="SUPFAM" id="SSF51735">
    <property type="entry name" value="NAD(P)-binding Rossmann-fold domains"/>
    <property type="match status" value="2"/>
</dbReference>
<dbReference type="Gene3D" id="3.90.25.10">
    <property type="entry name" value="UDP-galactose 4-epimerase, domain 1"/>
    <property type="match status" value="2"/>
</dbReference>
<dbReference type="HOGENOM" id="CLU_407354_0_0_1"/>
<reference evidence="5" key="2">
    <citation type="submission" date="2015-06" db="UniProtKB">
        <authorList>
            <consortium name="EnsemblPlants"/>
        </authorList>
    </citation>
    <scope>IDENTIFICATION</scope>
</reference>
<comment type="similarity">
    <text evidence="1">Belongs to the NmrA-type oxidoreductase family. Isoflavone reductase subfamily.</text>
</comment>
<dbReference type="GO" id="GO:0010283">
    <property type="term" value="F:pinoresinol reductase activity"/>
    <property type="evidence" value="ECO:0007669"/>
    <property type="project" value="UniProtKB-ARBA"/>
</dbReference>
<dbReference type="Proteomes" id="UP000008022">
    <property type="component" value="Unassembled WGS sequence"/>
</dbReference>
<dbReference type="Gene3D" id="3.40.50.720">
    <property type="entry name" value="NAD(P)-binding Rossmann-like Domain"/>
    <property type="match status" value="2"/>
</dbReference>
<dbReference type="InterPro" id="IPR045312">
    <property type="entry name" value="PCBER-like"/>
</dbReference>
<feature type="domain" description="NmrA-like" evidence="4">
    <location>
        <begin position="337"/>
        <end position="635"/>
    </location>
</feature>
<dbReference type="InterPro" id="IPR050608">
    <property type="entry name" value="NmrA-type/Isoflavone_red_sf"/>
</dbReference>
<evidence type="ECO:0000256" key="1">
    <source>
        <dbReference type="ARBA" id="ARBA00005725"/>
    </source>
</evidence>
<feature type="domain" description="NmrA-like" evidence="4">
    <location>
        <begin position="4"/>
        <end position="112"/>
    </location>
</feature>
<evidence type="ECO:0000313" key="6">
    <source>
        <dbReference type="Proteomes" id="UP000008022"/>
    </source>
</evidence>
<dbReference type="OMA" id="FSANSCM"/>
<sequence>MAMEKSRVLIVGGSGYIGRRIVAASLAEGHPTFVLLRPEIGLDIDKLQILLAFKAQGARLLEASLDDHDGLVAAVRQVDVVVSAMSGVHHRSHNILLQLKLVKAIKEAGNVKASEVTLQRWDEVEVTVEPRFLPSEFGMDPSRMGNALEPGRVTFDEKMEIRRAIENANIPHTYVSANCFAAKFSPNLCQMKTLLPPKERVGVYGDGNVKVFFVDEDDVGTYTIKSIDDPRTLNKTIYIRPQDNCLTQNELIAMWEKLSGKSLTKFHIHGDEFLASMKDTDFAHQVGVTHFYHIFYEGCLTNFDIGDNGAEATLLYPDVQYTRINEVLKRYLAMAMEKSRVLIVGGTGHIGRRIVAASLAAGHPTSVLLRPEIGLDIDKLQILLAFKAQGARLLEASLDDHDGLVAAIRQVDVVVSAMSGAHIRSHNLMLQIKLVEAIKQAGNIKRFLPSEFGMDPSRMGNALEPGRVTFDEKMEIRRAVENANIPHAYVSANCFAAYFSPNLCQMKTLLPPEERVGVYGDGNVKDDVGTYTIKSIDDPRTLNKTIYIRPQDNCLTQNELIAMWEKLSGKSLTKFHIHGDEFLASMKDTDFAHQVGVTHFYHIFYEGCLTNFDIGDYGAEATLLYPDVQYTRINELASLSQILSRYENSIPPCLFEYMFV</sequence>
<dbReference type="Pfam" id="PF05368">
    <property type="entry name" value="NmrA"/>
    <property type="match status" value="3"/>
</dbReference>
<dbReference type="PANTHER" id="PTHR43349">
    <property type="entry name" value="PINORESINOL REDUCTASE-RELATED"/>
    <property type="match status" value="1"/>
</dbReference>
<dbReference type="STRING" id="4529.A0A0E0RFN9"/>
<protein>
    <recommendedName>
        <fullName evidence="4">NmrA-like domain-containing protein</fullName>
    </recommendedName>
</protein>
<evidence type="ECO:0000256" key="3">
    <source>
        <dbReference type="ARBA" id="ARBA00023002"/>
    </source>
</evidence>
<keyword evidence="3" id="KW-0560">Oxidoreductase</keyword>
<accession>A0A0E0RFN9</accession>
<feature type="domain" description="NmrA-like" evidence="4">
    <location>
        <begin position="130"/>
        <end position="326"/>
    </location>
</feature>